<feature type="domain" description="Pyruvate phosphate dikinase AMP/ATP-binding" evidence="2">
    <location>
        <begin position="361"/>
        <end position="517"/>
    </location>
</feature>
<proteinExistence type="inferred from homology"/>
<gene>
    <name evidence="3" type="ORF">RF55_15689</name>
</gene>
<organism evidence="3 4">
    <name type="scientific">Lasius niger</name>
    <name type="common">Black garden ant</name>
    <dbReference type="NCBI Taxonomy" id="67767"/>
    <lineage>
        <taxon>Eukaryota</taxon>
        <taxon>Metazoa</taxon>
        <taxon>Ecdysozoa</taxon>
        <taxon>Arthropoda</taxon>
        <taxon>Hexapoda</taxon>
        <taxon>Insecta</taxon>
        <taxon>Pterygota</taxon>
        <taxon>Neoptera</taxon>
        <taxon>Endopterygota</taxon>
        <taxon>Hymenoptera</taxon>
        <taxon>Apocrita</taxon>
        <taxon>Aculeata</taxon>
        <taxon>Formicoidea</taxon>
        <taxon>Formicidae</taxon>
        <taxon>Formicinae</taxon>
        <taxon>Lasius</taxon>
        <taxon>Lasius</taxon>
    </lineage>
</organism>
<reference evidence="3 4" key="1">
    <citation type="submission" date="2015-04" db="EMBL/GenBank/DDBJ databases">
        <title>Lasius niger genome sequencing.</title>
        <authorList>
            <person name="Konorov E.A."/>
            <person name="Nikitin M.A."/>
            <person name="Kirill M.V."/>
            <person name="Chang P."/>
        </authorList>
    </citation>
    <scope>NUCLEOTIDE SEQUENCE [LARGE SCALE GENOMIC DNA]</scope>
    <source>
        <tissue evidence="3">Whole</tissue>
    </source>
</reference>
<evidence type="ECO:0000313" key="4">
    <source>
        <dbReference type="Proteomes" id="UP000036403"/>
    </source>
</evidence>
<name>A0A0J7K5L6_LASNI</name>
<dbReference type="InterPro" id="IPR051549">
    <property type="entry name" value="PEP_Utilizing_Enz"/>
</dbReference>
<dbReference type="GO" id="GO:0005524">
    <property type="term" value="F:ATP binding"/>
    <property type="evidence" value="ECO:0007669"/>
    <property type="project" value="InterPro"/>
</dbReference>
<evidence type="ECO:0000256" key="1">
    <source>
        <dbReference type="ARBA" id="ARBA00007837"/>
    </source>
</evidence>
<comment type="similarity">
    <text evidence="1">Belongs to the PEP-utilizing enzyme family.</text>
</comment>
<dbReference type="AlphaFoldDB" id="A0A0J7K5L6"/>
<dbReference type="Gene3D" id="3.30.1490.20">
    <property type="entry name" value="ATP-grasp fold, A domain"/>
    <property type="match status" value="1"/>
</dbReference>
<dbReference type="InterPro" id="IPR002192">
    <property type="entry name" value="PPDK_AMP/ATP-bd"/>
</dbReference>
<dbReference type="STRING" id="67767.A0A0J7K5L6"/>
<dbReference type="GO" id="GO:0016301">
    <property type="term" value="F:kinase activity"/>
    <property type="evidence" value="ECO:0007669"/>
    <property type="project" value="InterPro"/>
</dbReference>
<dbReference type="EMBL" id="LBMM01013450">
    <property type="protein sequence ID" value="KMQ85632.1"/>
    <property type="molecule type" value="Genomic_DNA"/>
</dbReference>
<evidence type="ECO:0000259" key="2">
    <source>
        <dbReference type="Pfam" id="PF01326"/>
    </source>
</evidence>
<keyword evidence="3" id="KW-0670">Pyruvate</keyword>
<protein>
    <submittedName>
        <fullName evidence="3">Phosphoenolpyruvate synthase</fullName>
    </submittedName>
</protein>
<accession>A0A0J7K5L6</accession>
<evidence type="ECO:0000313" key="3">
    <source>
        <dbReference type="EMBL" id="KMQ85632.1"/>
    </source>
</evidence>
<comment type="caution">
    <text evidence="3">The sequence shown here is derived from an EMBL/GenBank/DDBJ whole genome shotgun (WGS) entry which is preliminary data.</text>
</comment>
<dbReference type="Proteomes" id="UP000036403">
    <property type="component" value="Unassembled WGS sequence"/>
</dbReference>
<dbReference type="SUPFAM" id="SSF56059">
    <property type="entry name" value="Glutathione synthetase ATP-binding domain-like"/>
    <property type="match status" value="1"/>
</dbReference>
<dbReference type="Pfam" id="PF01326">
    <property type="entry name" value="PPDK_N"/>
    <property type="match status" value="1"/>
</dbReference>
<dbReference type="PANTHER" id="PTHR43615:SF1">
    <property type="entry name" value="PPDK_N DOMAIN-CONTAINING PROTEIN"/>
    <property type="match status" value="1"/>
</dbReference>
<dbReference type="PANTHER" id="PTHR43615">
    <property type="entry name" value="PHOSPHOENOLPYRUVATE SYNTHASE-RELATED"/>
    <property type="match status" value="1"/>
</dbReference>
<feature type="non-terminal residue" evidence="3">
    <location>
        <position position="517"/>
    </location>
</feature>
<dbReference type="OrthoDB" id="6123450at2759"/>
<dbReference type="PaxDb" id="67767-A0A0J7K5L6"/>
<keyword evidence="4" id="KW-1185">Reference proteome</keyword>
<dbReference type="InterPro" id="IPR013815">
    <property type="entry name" value="ATP_grasp_subdomain_1"/>
</dbReference>
<sequence length="517" mass="59257">MILIILLTWIYLWFNKRIKGLLLHYFDLDMQFVLKRQWALWCISKQNGTDKSKLKDDEVMFNIKKILKSCTDNPKIIMDENSCDSISFYGADQKGNSLFIKMNHRGYHVAEIILQLILSDGRVYVLPDYPDKTMTKDTNKKWSASGLKIESLEPRQRWRITYNGLLRNQCRGDTSNDDNVEHIRLNFIFIGKSQPLEWPGDWSTFLHADALAREPWRNPDWMHKIMQFGHLEEVDGTVSKIDWTDLKLSDFEKEDTIPMNYKITFTAAGKNYDAIINYTVGDAITCYNGQSCYWACTTRNLHVHLNGSGGIGLMIACCPYTGSKQIKSPDTRVQYLTRPDTFAQKDRYILHFADKQCQNENIVGGKAYSLAVLTSIITDDFIVPQGFCVTSLALERQLQHCKQLQDLINDIIDISRGKKKEDLETYCQKTVSIIQTTSVEEQIKQAILEGLERLELSANKKHVRNLYAVRSSAVGEDSEETSAAGQNSTYLGVKANDVIRCVAKCWASLFSYQSVEY</sequence>